<evidence type="ECO:0000313" key="2">
    <source>
        <dbReference type="Proteomes" id="UP000184550"/>
    </source>
</evidence>
<dbReference type="Proteomes" id="UP000184550">
    <property type="component" value="Unassembled WGS sequence"/>
</dbReference>
<sequence length="40" mass="4481">MLVKVYLIKIKKGMSVSLAISIIGVYNNGVDIQFIGRVWL</sequence>
<organism evidence="1 2">
    <name type="scientific">Planktothrix serta PCC 8927</name>
    <dbReference type="NCBI Taxonomy" id="671068"/>
    <lineage>
        <taxon>Bacteria</taxon>
        <taxon>Bacillati</taxon>
        <taxon>Cyanobacteriota</taxon>
        <taxon>Cyanophyceae</taxon>
        <taxon>Oscillatoriophycideae</taxon>
        <taxon>Oscillatoriales</taxon>
        <taxon>Microcoleaceae</taxon>
        <taxon>Planktothrix</taxon>
    </lineage>
</organism>
<proteinExistence type="predicted"/>
<dbReference type="AlphaFoldDB" id="A0A7Z9E0W0"/>
<evidence type="ECO:0000313" key="1">
    <source>
        <dbReference type="EMBL" id="VXD17246.1"/>
    </source>
</evidence>
<name>A0A7Z9E0W0_9CYAN</name>
<keyword evidence="2" id="KW-1185">Reference proteome</keyword>
<reference evidence="1" key="1">
    <citation type="submission" date="2019-10" db="EMBL/GenBank/DDBJ databases">
        <authorList>
            <consortium name="Genoscope - CEA"/>
            <person name="William W."/>
        </authorList>
    </citation>
    <scope>NUCLEOTIDE SEQUENCE [LARGE SCALE GENOMIC DNA]</scope>
    <source>
        <strain evidence="1">BBR_PRJEB10992</strain>
    </source>
</reference>
<gene>
    <name evidence="1" type="ORF">PL8927_590012</name>
</gene>
<dbReference type="EMBL" id="CZCU02000134">
    <property type="protein sequence ID" value="VXD17246.1"/>
    <property type="molecule type" value="Genomic_DNA"/>
</dbReference>
<accession>A0A7Z9E0W0</accession>
<protein>
    <submittedName>
        <fullName evidence="1">Uncharacterized protein</fullName>
    </submittedName>
</protein>
<comment type="caution">
    <text evidence="1">The sequence shown here is derived from an EMBL/GenBank/DDBJ whole genome shotgun (WGS) entry which is preliminary data.</text>
</comment>